<organism evidence="5 6">
    <name type="scientific">Neolecta irregularis (strain DAH-3)</name>
    <dbReference type="NCBI Taxonomy" id="1198029"/>
    <lineage>
        <taxon>Eukaryota</taxon>
        <taxon>Fungi</taxon>
        <taxon>Dikarya</taxon>
        <taxon>Ascomycota</taxon>
        <taxon>Taphrinomycotina</taxon>
        <taxon>Neolectales</taxon>
        <taxon>Neolectaceae</taxon>
        <taxon>Neolecta</taxon>
    </lineage>
</organism>
<evidence type="ECO:0000313" key="5">
    <source>
        <dbReference type="EMBL" id="OLL22652.1"/>
    </source>
</evidence>
<dbReference type="AlphaFoldDB" id="A0A1U7LJC7"/>
<evidence type="ECO:0000256" key="2">
    <source>
        <dbReference type="ARBA" id="ARBA00022884"/>
    </source>
</evidence>
<proteinExistence type="predicted"/>
<dbReference type="PANTHER" id="PTHR11586">
    <property type="entry name" value="TRNA-AMINOACYLATION COFACTOR ARC1 FAMILY MEMBER"/>
    <property type="match status" value="1"/>
</dbReference>
<sequence>MPKRKLRGVWSEGMLLCGSKKIGDAGAAVELLRPPSNAKPGERVIATGQTVSSNPIDSMKSKSELKKIEGIWEEVVRGLGVDNQGHGVFQGRTLHVNGKGPCVCETIKSGSLY</sequence>
<dbReference type="SUPFAM" id="SSF50249">
    <property type="entry name" value="Nucleic acid-binding proteins"/>
    <property type="match status" value="1"/>
</dbReference>
<evidence type="ECO:0000256" key="1">
    <source>
        <dbReference type="ARBA" id="ARBA00022555"/>
    </source>
</evidence>
<reference evidence="5 6" key="1">
    <citation type="submission" date="2016-04" db="EMBL/GenBank/DDBJ databases">
        <title>Evolutionary innovation and constraint leading to complex multicellularity in the Ascomycota.</title>
        <authorList>
            <person name="Cisse O."/>
            <person name="Nguyen A."/>
            <person name="Hewitt D.A."/>
            <person name="Jedd G."/>
            <person name="Stajich J.E."/>
        </authorList>
    </citation>
    <scope>NUCLEOTIDE SEQUENCE [LARGE SCALE GENOMIC DNA]</scope>
    <source>
        <strain evidence="5 6">DAH-3</strain>
    </source>
</reference>
<protein>
    <submittedName>
        <fullName evidence="5">Aminoacyl tRNA synthase complex-interacting multifunctional protein 1</fullName>
    </submittedName>
</protein>
<keyword evidence="2 3" id="KW-0694">RNA-binding</keyword>
<dbReference type="EMBL" id="LXFE01002968">
    <property type="protein sequence ID" value="OLL22652.1"/>
    <property type="molecule type" value="Genomic_DNA"/>
</dbReference>
<dbReference type="Gene3D" id="2.40.50.140">
    <property type="entry name" value="Nucleic acid-binding proteins"/>
    <property type="match status" value="1"/>
</dbReference>
<dbReference type="InterPro" id="IPR051270">
    <property type="entry name" value="Tyrosine-tRNA_ligase_regulator"/>
</dbReference>
<keyword evidence="1 3" id="KW-0820">tRNA-binding</keyword>
<dbReference type="PROSITE" id="PS50886">
    <property type="entry name" value="TRBD"/>
    <property type="match status" value="1"/>
</dbReference>
<dbReference type="STRING" id="1198029.A0A1U7LJC7"/>
<keyword evidence="6" id="KW-1185">Reference proteome</keyword>
<dbReference type="OrthoDB" id="197206at2759"/>
<feature type="domain" description="TRNA-binding" evidence="4">
    <location>
        <begin position="1"/>
        <end position="45"/>
    </location>
</feature>
<dbReference type="InterPro" id="IPR002547">
    <property type="entry name" value="tRNA-bd_dom"/>
</dbReference>
<gene>
    <name evidence="5" type="ORF">NEOLI_004371</name>
</gene>
<dbReference type="GO" id="GO:0000049">
    <property type="term" value="F:tRNA binding"/>
    <property type="evidence" value="ECO:0007669"/>
    <property type="project" value="UniProtKB-UniRule"/>
</dbReference>
<dbReference type="Proteomes" id="UP000186594">
    <property type="component" value="Unassembled WGS sequence"/>
</dbReference>
<comment type="caution">
    <text evidence="5">The sequence shown here is derived from an EMBL/GenBank/DDBJ whole genome shotgun (WGS) entry which is preliminary data.</text>
</comment>
<evidence type="ECO:0000313" key="6">
    <source>
        <dbReference type="Proteomes" id="UP000186594"/>
    </source>
</evidence>
<accession>A0A1U7LJC7</accession>
<name>A0A1U7LJC7_NEOID</name>
<dbReference type="PANTHER" id="PTHR11586:SF37">
    <property type="entry name" value="TRNA-BINDING DOMAIN-CONTAINING PROTEIN"/>
    <property type="match status" value="1"/>
</dbReference>
<evidence type="ECO:0000256" key="3">
    <source>
        <dbReference type="PROSITE-ProRule" id="PRU00209"/>
    </source>
</evidence>
<evidence type="ECO:0000259" key="4">
    <source>
        <dbReference type="PROSITE" id="PS50886"/>
    </source>
</evidence>
<dbReference type="Pfam" id="PF01588">
    <property type="entry name" value="tRNA_bind"/>
    <property type="match status" value="1"/>
</dbReference>
<dbReference type="InterPro" id="IPR012340">
    <property type="entry name" value="NA-bd_OB-fold"/>
</dbReference>